<dbReference type="EMBL" id="CABO01000053">
    <property type="protein sequence ID" value="CBI03262.1"/>
    <property type="molecule type" value="Genomic_DNA"/>
</dbReference>
<dbReference type="AlphaFoldDB" id="E6Q7T7"/>
<keyword evidence="1" id="KW-1133">Transmembrane helix</keyword>
<keyword evidence="1" id="KW-0812">Transmembrane</keyword>
<gene>
    <name evidence="2" type="ORF">CARN4_1421</name>
</gene>
<name>E6Q7T7_9ZZZZ</name>
<evidence type="ECO:0000313" key="2">
    <source>
        <dbReference type="EMBL" id="CBI03262.1"/>
    </source>
</evidence>
<protein>
    <submittedName>
        <fullName evidence="2">Uncharacterized protein</fullName>
    </submittedName>
</protein>
<keyword evidence="1" id="KW-0472">Membrane</keyword>
<proteinExistence type="predicted"/>
<accession>E6Q7T7</accession>
<organism evidence="2">
    <name type="scientific">mine drainage metagenome</name>
    <dbReference type="NCBI Taxonomy" id="410659"/>
    <lineage>
        <taxon>unclassified sequences</taxon>
        <taxon>metagenomes</taxon>
        <taxon>ecological metagenomes</taxon>
    </lineage>
</organism>
<sequence length="72" mass="8072">MERNYFVKGLGLLVAVLFFVLAVLSWTGTFQSALLFGHSAMHNYKHTILYAVLGVLALLWVRFQGNDATPSR</sequence>
<feature type="transmembrane region" description="Helical" evidence="1">
    <location>
        <begin position="48"/>
        <end position="65"/>
    </location>
</feature>
<feature type="transmembrane region" description="Helical" evidence="1">
    <location>
        <begin position="12"/>
        <end position="36"/>
    </location>
</feature>
<reference evidence="2" key="1">
    <citation type="submission" date="2009-10" db="EMBL/GenBank/DDBJ databases">
        <title>Diversity of trophic interactions inside an arsenic-rich microbial ecosystem.</title>
        <authorList>
            <person name="Bertin P.N."/>
            <person name="Heinrich-Salmeron A."/>
            <person name="Pelletier E."/>
            <person name="Goulhen-Chollet F."/>
            <person name="Arsene-Ploetze F."/>
            <person name="Gallien S."/>
            <person name="Calteau A."/>
            <person name="Vallenet D."/>
            <person name="Casiot C."/>
            <person name="Chane-Woon-Ming B."/>
            <person name="Giloteaux L."/>
            <person name="Barakat M."/>
            <person name="Bonnefoy V."/>
            <person name="Bruneel O."/>
            <person name="Chandler M."/>
            <person name="Cleiss J."/>
            <person name="Duran R."/>
            <person name="Elbaz-Poulichet F."/>
            <person name="Fonknechten N."/>
            <person name="Lauga B."/>
            <person name="Mornico D."/>
            <person name="Ortet P."/>
            <person name="Schaeffer C."/>
            <person name="Siguier P."/>
            <person name="Alexander Thil Smith A."/>
            <person name="Van Dorsselaer A."/>
            <person name="Weissenbach J."/>
            <person name="Medigue C."/>
            <person name="Le Paslier D."/>
        </authorList>
    </citation>
    <scope>NUCLEOTIDE SEQUENCE</scope>
</reference>
<comment type="caution">
    <text evidence="2">The sequence shown here is derived from an EMBL/GenBank/DDBJ whole genome shotgun (WGS) entry which is preliminary data.</text>
</comment>
<evidence type="ECO:0000256" key="1">
    <source>
        <dbReference type="SAM" id="Phobius"/>
    </source>
</evidence>